<dbReference type="Pfam" id="PF07589">
    <property type="entry name" value="PEP-CTERM"/>
    <property type="match status" value="1"/>
</dbReference>
<sequence length="358" mass="38388">MWRFAEGTAAIRETFRIGRSGLLLGLGLLTVASAAQAAVLTAIHDYRYLVSGLPLPQREFPSLVHEFEGLAFTSDGSLWASIAPNPTDARRELWRLDLASNSVAEVIADNHVSVFGLPVANPVALGAAGAQLIVGENFRYARTHGIALNDVVWAFTPTLSTPQLADWSFSLPPALCDGVEGAASVNGQVYVSCGGSGRIVEFDPLRALLGRQFSLGAYALGLEALDDHRLLVGDYSTHQLHIFDLALERITESIDLADLFLGDSSDYFGLTNEVYSVQVVPSESPRRMPDPDGLAYRDGSIYMSFDGDLRIFQIALDVPRGGTPPVPPSALNVPEPGAMALVAIGLLGLAGACRRWRV</sequence>
<name>A0A011PU33_ACCRE</name>
<feature type="domain" description="Ice-binding protein C-terminal" evidence="1">
    <location>
        <begin position="333"/>
        <end position="355"/>
    </location>
</feature>
<keyword evidence="3" id="KW-1185">Reference proteome</keyword>
<evidence type="ECO:0000313" key="3">
    <source>
        <dbReference type="Proteomes" id="UP000022141"/>
    </source>
</evidence>
<dbReference type="STRING" id="1454004.AW11_00252"/>
<organism evidence="2 3">
    <name type="scientific">Accumulibacter regalis</name>
    <dbReference type="NCBI Taxonomy" id="522306"/>
    <lineage>
        <taxon>Bacteria</taxon>
        <taxon>Pseudomonadati</taxon>
        <taxon>Pseudomonadota</taxon>
        <taxon>Betaproteobacteria</taxon>
        <taxon>Candidatus Accumulibacter</taxon>
    </lineage>
</organism>
<comment type="caution">
    <text evidence="2">The sequence shown here is derived from an EMBL/GenBank/DDBJ whole genome shotgun (WGS) entry which is preliminary data.</text>
</comment>
<dbReference type="EMBL" id="JEMY01000003">
    <property type="protein sequence ID" value="EXI90911.1"/>
    <property type="molecule type" value="Genomic_DNA"/>
</dbReference>
<protein>
    <recommendedName>
        <fullName evidence="1">Ice-binding protein C-terminal domain-containing protein</fullName>
    </recommendedName>
</protein>
<dbReference type="NCBIfam" id="TIGR02595">
    <property type="entry name" value="PEP_CTERM"/>
    <property type="match status" value="1"/>
</dbReference>
<dbReference type="InterPro" id="IPR013424">
    <property type="entry name" value="Ice-binding_C"/>
</dbReference>
<dbReference type="PATRIC" id="fig|1454004.3.peg.257"/>
<dbReference type="eggNOG" id="ENOG5033Y0F">
    <property type="taxonomic scope" value="Bacteria"/>
</dbReference>
<evidence type="ECO:0000313" key="2">
    <source>
        <dbReference type="EMBL" id="EXI90911.1"/>
    </source>
</evidence>
<accession>A0A011PU33</accession>
<gene>
    <name evidence="2" type="ORF">AW11_00252</name>
</gene>
<evidence type="ECO:0000259" key="1">
    <source>
        <dbReference type="Pfam" id="PF07589"/>
    </source>
</evidence>
<proteinExistence type="predicted"/>
<dbReference type="AlphaFoldDB" id="A0A011PU33"/>
<dbReference type="SUPFAM" id="SSF63829">
    <property type="entry name" value="Calcium-dependent phosphotriesterase"/>
    <property type="match status" value="1"/>
</dbReference>
<reference evidence="2" key="1">
    <citation type="submission" date="2014-02" db="EMBL/GenBank/DDBJ databases">
        <title>Expanding our view of genomic diversity in Candidatus Accumulibacter clades.</title>
        <authorList>
            <person name="Skennerton C.T."/>
            <person name="Barr J.J."/>
            <person name="Slater F.R."/>
            <person name="Bond P.L."/>
            <person name="Tyson G.W."/>
        </authorList>
    </citation>
    <scope>NUCLEOTIDE SEQUENCE [LARGE SCALE GENOMIC DNA]</scope>
</reference>
<dbReference type="Proteomes" id="UP000022141">
    <property type="component" value="Unassembled WGS sequence"/>
</dbReference>